<comment type="caution">
    <text evidence="1">The sequence shown here is derived from an EMBL/GenBank/DDBJ whole genome shotgun (WGS) entry which is preliminary data.</text>
</comment>
<organism evidence="1 2">
    <name type="scientific">Candidatus Egerieicola pullicola</name>
    <dbReference type="NCBI Taxonomy" id="2840775"/>
    <lineage>
        <taxon>Bacteria</taxon>
        <taxon>Bacillati</taxon>
        <taxon>Bacillota</taxon>
        <taxon>Clostridia</taxon>
        <taxon>Eubacteriales</taxon>
        <taxon>Oscillospiraceae</taxon>
        <taxon>Oscillospiraceae incertae sedis</taxon>
        <taxon>Candidatus Egerieicola</taxon>
    </lineage>
</organism>
<name>A0A9D1AK02_9FIRM</name>
<reference evidence="1" key="1">
    <citation type="submission" date="2020-10" db="EMBL/GenBank/DDBJ databases">
        <authorList>
            <person name="Gilroy R."/>
        </authorList>
    </citation>
    <scope>NUCLEOTIDE SEQUENCE</scope>
    <source>
        <strain evidence="1">CHK184-25365</strain>
    </source>
</reference>
<dbReference type="Proteomes" id="UP000886749">
    <property type="component" value="Unassembled WGS sequence"/>
</dbReference>
<evidence type="ECO:0000313" key="1">
    <source>
        <dbReference type="EMBL" id="HIR41303.1"/>
    </source>
</evidence>
<reference evidence="1" key="2">
    <citation type="journal article" date="2021" name="PeerJ">
        <title>Extensive microbial diversity within the chicken gut microbiome revealed by metagenomics and culture.</title>
        <authorList>
            <person name="Gilroy R."/>
            <person name="Ravi A."/>
            <person name="Getino M."/>
            <person name="Pursley I."/>
            <person name="Horton D.L."/>
            <person name="Alikhan N.F."/>
            <person name="Baker D."/>
            <person name="Gharbi K."/>
            <person name="Hall N."/>
            <person name="Watson M."/>
            <person name="Adriaenssens E.M."/>
            <person name="Foster-Nyarko E."/>
            <person name="Jarju S."/>
            <person name="Secka A."/>
            <person name="Antonio M."/>
            <person name="Oren A."/>
            <person name="Chaudhuri R.R."/>
            <person name="La Ragione R."/>
            <person name="Hildebrand F."/>
            <person name="Pallen M.J."/>
        </authorList>
    </citation>
    <scope>NUCLEOTIDE SEQUENCE</scope>
    <source>
        <strain evidence="1">CHK184-25365</strain>
    </source>
</reference>
<gene>
    <name evidence="1" type="ORF">IAB36_05705</name>
</gene>
<protein>
    <submittedName>
        <fullName evidence="1">Uncharacterized protein</fullName>
    </submittedName>
</protein>
<accession>A0A9D1AK02</accession>
<evidence type="ECO:0000313" key="2">
    <source>
        <dbReference type="Proteomes" id="UP000886749"/>
    </source>
</evidence>
<sequence length="77" mass="9572">MKQLAQEYRKSAMLLRRRRKELKQKLKEGQMGIIGLTQLEENRLKDRINLLELEYWDTLQISEYLEHYYDRTKRSHF</sequence>
<dbReference type="AlphaFoldDB" id="A0A9D1AK02"/>
<dbReference type="EMBL" id="DVGY01000128">
    <property type="protein sequence ID" value="HIR41303.1"/>
    <property type="molecule type" value="Genomic_DNA"/>
</dbReference>
<proteinExistence type="predicted"/>